<feature type="signal peptide" evidence="1">
    <location>
        <begin position="1"/>
        <end position="19"/>
    </location>
</feature>
<proteinExistence type="predicted"/>
<sequence length="172" mass="19261">MKKIILLVLSFITYASVLGQSDNPSVFVMNLAEDALESKTIVKKDELSIDKSNYMTEQNGLVILAYESIYPLEYINTLDKDGLSNLLKSINQEGFEKLNGLMGALPENPVEKNMKFKNASETIQTIGKVNGMNLESTTLRSQNNFLQLIFIGEVKSKEAQDFMSQLEIIVVE</sequence>
<dbReference type="AlphaFoldDB" id="A0A328WS21"/>
<comment type="caution">
    <text evidence="2">The sequence shown here is derived from an EMBL/GenBank/DDBJ whole genome shotgun (WGS) entry which is preliminary data.</text>
</comment>
<evidence type="ECO:0008006" key="4">
    <source>
        <dbReference type="Google" id="ProtNLM"/>
    </source>
</evidence>
<accession>A0A328WS21</accession>
<organism evidence="2 3">
    <name type="scientific">Flavobacterium lacus</name>
    <dbReference type="NCBI Taxonomy" id="1353778"/>
    <lineage>
        <taxon>Bacteria</taxon>
        <taxon>Pseudomonadati</taxon>
        <taxon>Bacteroidota</taxon>
        <taxon>Flavobacteriia</taxon>
        <taxon>Flavobacteriales</taxon>
        <taxon>Flavobacteriaceae</taxon>
        <taxon>Flavobacterium</taxon>
    </lineage>
</organism>
<feature type="chain" id="PRO_5016368284" description="DUF4252 domain-containing protein" evidence="1">
    <location>
        <begin position="20"/>
        <end position="172"/>
    </location>
</feature>
<evidence type="ECO:0000256" key="1">
    <source>
        <dbReference type="SAM" id="SignalP"/>
    </source>
</evidence>
<dbReference type="OrthoDB" id="9828527at2"/>
<evidence type="ECO:0000313" key="3">
    <source>
        <dbReference type="Proteomes" id="UP000249518"/>
    </source>
</evidence>
<keyword evidence="1" id="KW-0732">Signal</keyword>
<dbReference type="Proteomes" id="UP000249518">
    <property type="component" value="Unassembled WGS sequence"/>
</dbReference>
<dbReference type="RefSeq" id="WP_146740370.1">
    <property type="nucleotide sequence ID" value="NZ_QLSV01000016.1"/>
</dbReference>
<protein>
    <recommendedName>
        <fullName evidence="4">DUF4252 domain-containing protein</fullName>
    </recommendedName>
</protein>
<keyword evidence="3" id="KW-1185">Reference proteome</keyword>
<dbReference type="EMBL" id="QLSV01000016">
    <property type="protein sequence ID" value="RAR46654.1"/>
    <property type="molecule type" value="Genomic_DNA"/>
</dbReference>
<reference evidence="2 3" key="1">
    <citation type="submission" date="2018-06" db="EMBL/GenBank/DDBJ databases">
        <title>Genomic Encyclopedia of Type Strains, Phase III (KMG-III): the genomes of soil and plant-associated and newly described type strains.</title>
        <authorList>
            <person name="Whitman W."/>
        </authorList>
    </citation>
    <scope>NUCLEOTIDE SEQUENCE [LARGE SCALE GENOMIC DNA]</scope>
    <source>
        <strain evidence="2 3">CGMCC 1.12504</strain>
    </source>
</reference>
<gene>
    <name evidence="2" type="ORF">B0I10_11658</name>
</gene>
<evidence type="ECO:0000313" key="2">
    <source>
        <dbReference type="EMBL" id="RAR46654.1"/>
    </source>
</evidence>
<name>A0A328WS21_9FLAO</name>